<name>A0A1Q3EKY8_LENED</name>
<protein>
    <submittedName>
        <fullName evidence="1">Aldo keto reductase</fullName>
    </submittedName>
</protein>
<comment type="caution">
    <text evidence="1">The sequence shown here is derived from an EMBL/GenBank/DDBJ whole genome shotgun (WGS) entry which is preliminary data.</text>
</comment>
<dbReference type="EMBL" id="BDGU01000508">
    <property type="protein sequence ID" value="GAW07851.1"/>
    <property type="molecule type" value="Genomic_DNA"/>
</dbReference>
<dbReference type="Proteomes" id="UP000188533">
    <property type="component" value="Unassembled WGS sequence"/>
</dbReference>
<dbReference type="AlphaFoldDB" id="A0A1Q3EKY8"/>
<reference evidence="1 2" key="1">
    <citation type="submission" date="2016-08" db="EMBL/GenBank/DDBJ databases">
        <authorList>
            <consortium name="Lentinula edodes genome sequencing consortium"/>
            <person name="Sakamoto Y."/>
            <person name="Nakade K."/>
            <person name="Sato S."/>
            <person name="Yoshida Y."/>
            <person name="Miyazaki K."/>
            <person name="Natsume S."/>
            <person name="Konno N."/>
        </authorList>
    </citation>
    <scope>NUCLEOTIDE SEQUENCE [LARGE SCALE GENOMIC DNA]</scope>
    <source>
        <strain evidence="1 2">NBRC 111202</strain>
    </source>
</reference>
<dbReference type="SUPFAM" id="SSF51430">
    <property type="entry name" value="NAD(P)-linked oxidoreductase"/>
    <property type="match status" value="1"/>
</dbReference>
<keyword evidence="2" id="KW-1185">Reference proteome</keyword>
<dbReference type="Gene3D" id="3.20.20.100">
    <property type="entry name" value="NADP-dependent oxidoreductase domain"/>
    <property type="match status" value="1"/>
</dbReference>
<proteinExistence type="predicted"/>
<sequence length="69" mass="7785">MAEIALRWVSHHSLMKSEYGDAILIGASSLEHIRQNLIDLEKGPLAEEVVTALDKAWESVKPYASKYHH</sequence>
<accession>A0A1Q3EKY8</accession>
<evidence type="ECO:0000313" key="1">
    <source>
        <dbReference type="EMBL" id="GAW07851.1"/>
    </source>
</evidence>
<evidence type="ECO:0000313" key="2">
    <source>
        <dbReference type="Proteomes" id="UP000188533"/>
    </source>
</evidence>
<gene>
    <name evidence="1" type="ORF">LENED_009868</name>
</gene>
<dbReference type="STRING" id="5353.A0A1Q3EKY8"/>
<organism evidence="1 2">
    <name type="scientific">Lentinula edodes</name>
    <name type="common">Shiitake mushroom</name>
    <name type="synonym">Lentinus edodes</name>
    <dbReference type="NCBI Taxonomy" id="5353"/>
    <lineage>
        <taxon>Eukaryota</taxon>
        <taxon>Fungi</taxon>
        <taxon>Dikarya</taxon>
        <taxon>Basidiomycota</taxon>
        <taxon>Agaricomycotina</taxon>
        <taxon>Agaricomycetes</taxon>
        <taxon>Agaricomycetidae</taxon>
        <taxon>Agaricales</taxon>
        <taxon>Marasmiineae</taxon>
        <taxon>Omphalotaceae</taxon>
        <taxon>Lentinula</taxon>
    </lineage>
</organism>
<reference evidence="1 2" key="2">
    <citation type="submission" date="2017-02" db="EMBL/GenBank/DDBJ databases">
        <title>A genome survey and senescence transcriptome analysis in Lentinula edodes.</title>
        <authorList>
            <person name="Sakamoto Y."/>
            <person name="Nakade K."/>
            <person name="Sato S."/>
            <person name="Yoshida Y."/>
            <person name="Miyazaki K."/>
            <person name="Natsume S."/>
            <person name="Konno N."/>
        </authorList>
    </citation>
    <scope>NUCLEOTIDE SEQUENCE [LARGE SCALE GENOMIC DNA]</scope>
    <source>
        <strain evidence="1 2">NBRC 111202</strain>
    </source>
</reference>
<dbReference type="InterPro" id="IPR036812">
    <property type="entry name" value="NAD(P)_OxRdtase_dom_sf"/>
</dbReference>